<keyword evidence="1" id="KW-0813">Transport</keyword>
<keyword evidence="10" id="KW-1185">Reference proteome</keyword>
<dbReference type="PANTHER" id="PTHR30176">
    <property type="entry name" value="FERREDOXIN-TYPE PROTEIN NAPH"/>
    <property type="match status" value="1"/>
</dbReference>
<dbReference type="PANTHER" id="PTHR30176:SF3">
    <property type="entry name" value="FERREDOXIN-TYPE PROTEIN NAPH"/>
    <property type="match status" value="1"/>
</dbReference>
<keyword evidence="5" id="KW-0408">Iron</keyword>
<dbReference type="SUPFAM" id="SSF54862">
    <property type="entry name" value="4Fe-4S ferredoxins"/>
    <property type="match status" value="1"/>
</dbReference>
<reference evidence="10" key="1">
    <citation type="journal article" date="2019" name="Int. J. Syst. Evol. Microbiol.">
        <title>The Global Catalogue of Microorganisms (GCM) 10K type strain sequencing project: providing services to taxonomists for standard genome sequencing and annotation.</title>
        <authorList>
            <consortium name="The Broad Institute Genomics Platform"/>
            <consortium name="The Broad Institute Genome Sequencing Center for Infectious Disease"/>
            <person name="Wu L."/>
            <person name="Ma J."/>
        </authorList>
    </citation>
    <scope>NUCLEOTIDE SEQUENCE [LARGE SCALE GENOMIC DNA]</scope>
    <source>
        <strain evidence="10">JCM 32105</strain>
    </source>
</reference>
<organism evidence="9 10">
    <name type="scientific">Nemorincola caseinilytica</name>
    <dbReference type="NCBI Taxonomy" id="2054315"/>
    <lineage>
        <taxon>Bacteria</taxon>
        <taxon>Pseudomonadati</taxon>
        <taxon>Bacteroidota</taxon>
        <taxon>Chitinophagia</taxon>
        <taxon>Chitinophagales</taxon>
        <taxon>Chitinophagaceae</taxon>
        <taxon>Nemorincola</taxon>
    </lineage>
</organism>
<evidence type="ECO:0000256" key="3">
    <source>
        <dbReference type="ARBA" id="ARBA00022723"/>
    </source>
</evidence>
<evidence type="ECO:0000313" key="10">
    <source>
        <dbReference type="Proteomes" id="UP001500067"/>
    </source>
</evidence>
<dbReference type="InterPro" id="IPR014116">
    <property type="entry name" value="Cyt_c_oxidase_cbb3_FixG"/>
</dbReference>
<name>A0ABP8NIJ7_9BACT</name>
<proteinExistence type="predicted"/>
<evidence type="ECO:0000259" key="8">
    <source>
        <dbReference type="PROSITE" id="PS51379"/>
    </source>
</evidence>
<evidence type="ECO:0000256" key="7">
    <source>
        <dbReference type="SAM" id="Phobius"/>
    </source>
</evidence>
<dbReference type="Gene3D" id="2.60.40.10">
    <property type="entry name" value="Immunoglobulins"/>
    <property type="match status" value="1"/>
</dbReference>
<dbReference type="InterPro" id="IPR017896">
    <property type="entry name" value="4Fe4S_Fe-S-bd"/>
</dbReference>
<feature type="domain" description="4Fe-4S ferredoxin-type" evidence="8">
    <location>
        <begin position="253"/>
        <end position="285"/>
    </location>
</feature>
<dbReference type="PROSITE" id="PS51379">
    <property type="entry name" value="4FE4S_FER_2"/>
    <property type="match status" value="1"/>
</dbReference>
<evidence type="ECO:0000313" key="9">
    <source>
        <dbReference type="EMBL" id="GAA4466429.1"/>
    </source>
</evidence>
<feature type="transmembrane region" description="Helical" evidence="7">
    <location>
        <begin position="199"/>
        <end position="216"/>
    </location>
</feature>
<feature type="transmembrane region" description="Helical" evidence="7">
    <location>
        <begin position="160"/>
        <end position="179"/>
    </location>
</feature>
<dbReference type="Proteomes" id="UP001500067">
    <property type="component" value="Unassembled WGS sequence"/>
</dbReference>
<keyword evidence="4" id="KW-0249">Electron transport</keyword>
<keyword evidence="7" id="KW-1133">Transmembrane helix</keyword>
<keyword evidence="2" id="KW-0004">4Fe-4S</keyword>
<dbReference type="InterPro" id="IPR017900">
    <property type="entry name" value="4Fe4S_Fe_S_CS"/>
</dbReference>
<evidence type="ECO:0000256" key="4">
    <source>
        <dbReference type="ARBA" id="ARBA00022982"/>
    </source>
</evidence>
<feature type="transmembrane region" description="Helical" evidence="7">
    <location>
        <begin position="39"/>
        <end position="57"/>
    </location>
</feature>
<dbReference type="RefSeq" id="WP_345082635.1">
    <property type="nucleotide sequence ID" value="NZ_BAABFA010000011.1"/>
</dbReference>
<evidence type="ECO:0000256" key="2">
    <source>
        <dbReference type="ARBA" id="ARBA00022485"/>
    </source>
</evidence>
<keyword evidence="3" id="KW-0479">Metal-binding</keyword>
<comment type="caution">
    <text evidence="9">The sequence shown here is derived from an EMBL/GenBank/DDBJ whole genome shotgun (WGS) entry which is preliminary data.</text>
</comment>
<keyword evidence="7" id="KW-0472">Membrane</keyword>
<dbReference type="InterPro" id="IPR013783">
    <property type="entry name" value="Ig-like_fold"/>
</dbReference>
<dbReference type="Pfam" id="PF13746">
    <property type="entry name" value="Fer4_18"/>
    <property type="match status" value="1"/>
</dbReference>
<gene>
    <name evidence="9" type="primary">ccoG</name>
    <name evidence="9" type="ORF">GCM10023093_20560</name>
</gene>
<keyword evidence="6" id="KW-0411">Iron-sulfur</keyword>
<evidence type="ECO:0000256" key="1">
    <source>
        <dbReference type="ARBA" id="ARBA00022448"/>
    </source>
</evidence>
<dbReference type="Pfam" id="PF12801">
    <property type="entry name" value="Fer4_5"/>
    <property type="match status" value="1"/>
</dbReference>
<dbReference type="EMBL" id="BAABFA010000011">
    <property type="protein sequence ID" value="GAA4466429.1"/>
    <property type="molecule type" value="Genomic_DNA"/>
</dbReference>
<dbReference type="Gene3D" id="1.10.1060.10">
    <property type="entry name" value="Alpha-helical ferredoxin"/>
    <property type="match status" value="1"/>
</dbReference>
<dbReference type="InterPro" id="IPR051684">
    <property type="entry name" value="Electron_Trans/Redox"/>
</dbReference>
<keyword evidence="7" id="KW-0812">Transmembrane</keyword>
<dbReference type="NCBIfam" id="TIGR02745">
    <property type="entry name" value="ccoG_rdxA_fixG"/>
    <property type="match status" value="1"/>
</dbReference>
<dbReference type="PROSITE" id="PS00198">
    <property type="entry name" value="4FE4S_FER_1"/>
    <property type="match status" value="1"/>
</dbReference>
<evidence type="ECO:0000256" key="5">
    <source>
        <dbReference type="ARBA" id="ARBA00023004"/>
    </source>
</evidence>
<evidence type="ECO:0000256" key="6">
    <source>
        <dbReference type="ARBA" id="ARBA00023014"/>
    </source>
</evidence>
<feature type="transmembrane region" description="Helical" evidence="7">
    <location>
        <begin position="336"/>
        <end position="353"/>
    </location>
</feature>
<feature type="transmembrane region" description="Helical" evidence="7">
    <location>
        <begin position="86"/>
        <end position="116"/>
    </location>
</feature>
<accession>A0ABP8NIJ7</accession>
<dbReference type="Pfam" id="PF11614">
    <property type="entry name" value="FixG_C"/>
    <property type="match status" value="1"/>
</dbReference>
<dbReference type="InterPro" id="IPR032879">
    <property type="entry name" value="FixG_C"/>
</dbReference>
<protein>
    <submittedName>
        <fullName evidence="9">Cytochrome c oxidase accessory protein CcoG</fullName>
    </submittedName>
</protein>
<sequence length="468" mass="53373">MTSVNGNKEAFRDKIATVDKKGKRIWIFPQKPNGRLYNLRKLFTVAYLLIFFSLPFIKVDGHPVFLVNILERKFILFGQIFWPQDFFIFAMGMIVFIVFVALFTVVFGRVFCGWACPQTIFMEMMFRKVEYWIEGNAAQQKMLAAASWNTDKIIKKTAKVAAFWLLSFIIANTFLAYIIGVDELYKLISEPVSRNLGTFIGLATFTTVFFFVYLWLREQVCTVICPYGRMQGVLLDRNSVIVAYDHVRGEPRGKFKKNEERTLGDCIDCSQCVKVCPTGIDIRNGTQLECINCTACIDACDHMMESVGLPKGLVRYASEHNIARNRPWMFTVKMKAYTLVMCLLLGVLVWLLASRTDVGVTLLRTSGQLYQEQPNNEMSNLYNYKVLNKTFKKKIITLRPENFTGRIVLVGEKDLVVPKDGTVAGTMFIYLSKDAITKRKTQLKIGVYENGEKLMTISTSFLGPFAGN</sequence>
<dbReference type="InterPro" id="IPR009051">
    <property type="entry name" value="Helical_ferredxn"/>
</dbReference>